<accession>A0AAF0EQ35</accession>
<name>A0AAF0EQ35_9BASI</name>
<keyword evidence="3" id="KW-1185">Reference proteome</keyword>
<gene>
    <name evidence="2" type="ORF">MCUN1_001347</name>
</gene>
<dbReference type="InterPro" id="IPR017359">
    <property type="entry name" value="Phi-like"/>
</dbReference>
<feature type="domain" description="Small nuclear ribonucleoprotein Prp3 C-terminal" evidence="1">
    <location>
        <begin position="142"/>
        <end position="205"/>
    </location>
</feature>
<sequence length="257" mass="28603">MGLADLALVRASLADGDFEWRGSQDEATVWQKALDDAAAGEDVQLANPMHCAIRIADGIWVNASVGDGMPNATVSAAHLDSDAHKRLSEIVRQHLDSSEELPLFDIVVQLQEAVAELPVPSEQPREPTPPPSHGPCTMARVMFWAHHLVAPSKRRQLAAWCPELRVWGIIKLGYPGYLCFEGEEKDVADIASRVRHMQWHALSLRTEETWSYSGTPEEALRACPFAQVDANARTLRTHCEEITDMGEFVARYVYYLC</sequence>
<dbReference type="AlphaFoldDB" id="A0AAF0EQ35"/>
<proteinExistence type="predicted"/>
<dbReference type="PANTHER" id="PTHR15955:SF8">
    <property type="entry name" value="RWD DOMAIN-CONTAINING PROTEIN 2B-RELATED"/>
    <property type="match status" value="1"/>
</dbReference>
<dbReference type="Proteomes" id="UP001219933">
    <property type="component" value="Chromosome 2"/>
</dbReference>
<dbReference type="EMBL" id="CP119878">
    <property type="protein sequence ID" value="WFD34506.1"/>
    <property type="molecule type" value="Genomic_DNA"/>
</dbReference>
<dbReference type="CDD" id="cd24163">
    <property type="entry name" value="RWDD2_C"/>
    <property type="match status" value="1"/>
</dbReference>
<reference evidence="2" key="1">
    <citation type="submission" date="2023-03" db="EMBL/GenBank/DDBJ databases">
        <title>Mating type loci evolution in Malassezia.</title>
        <authorList>
            <person name="Coelho M.A."/>
        </authorList>
    </citation>
    <scope>NUCLEOTIDE SEQUENCE</scope>
    <source>
        <strain evidence="2">CBS 11721</strain>
    </source>
</reference>
<dbReference type="InterPro" id="IPR010541">
    <property type="entry name" value="Prp3_C"/>
</dbReference>
<evidence type="ECO:0000259" key="1">
    <source>
        <dbReference type="Pfam" id="PF06544"/>
    </source>
</evidence>
<evidence type="ECO:0000313" key="2">
    <source>
        <dbReference type="EMBL" id="WFD34506.1"/>
    </source>
</evidence>
<dbReference type="InterPro" id="IPR059181">
    <property type="entry name" value="RWDD2A-B_C"/>
</dbReference>
<dbReference type="PANTHER" id="PTHR15955">
    <property type="entry name" value="RWD DOMAIN CONTAINING PROTEIN 2"/>
    <property type="match status" value="1"/>
</dbReference>
<evidence type="ECO:0000313" key="3">
    <source>
        <dbReference type="Proteomes" id="UP001219933"/>
    </source>
</evidence>
<organism evidence="2 3">
    <name type="scientific">Malassezia cuniculi</name>
    <dbReference type="NCBI Taxonomy" id="948313"/>
    <lineage>
        <taxon>Eukaryota</taxon>
        <taxon>Fungi</taxon>
        <taxon>Dikarya</taxon>
        <taxon>Basidiomycota</taxon>
        <taxon>Ustilaginomycotina</taxon>
        <taxon>Malasseziomycetes</taxon>
        <taxon>Malasseziales</taxon>
        <taxon>Malasseziaceae</taxon>
        <taxon>Malassezia</taxon>
    </lineage>
</organism>
<protein>
    <recommendedName>
        <fullName evidence="1">Small nuclear ribonucleoprotein Prp3 C-terminal domain-containing protein</fullName>
    </recommendedName>
</protein>
<dbReference type="Pfam" id="PF06544">
    <property type="entry name" value="Prp3_C"/>
    <property type="match status" value="1"/>
</dbReference>